<proteinExistence type="predicted"/>
<keyword evidence="2" id="KW-0489">Methyltransferase</keyword>
<protein>
    <submittedName>
        <fullName evidence="2">Methyltransferase type 11</fullName>
    </submittedName>
</protein>
<dbReference type="Gene3D" id="1.10.30.50">
    <property type="match status" value="1"/>
</dbReference>
<dbReference type="GO" id="GO:0032259">
    <property type="term" value="P:methylation"/>
    <property type="evidence" value="ECO:0007669"/>
    <property type="project" value="UniProtKB-KW"/>
</dbReference>
<keyword evidence="2" id="KW-0808">Transferase</keyword>
<dbReference type="Pfam" id="PF13395">
    <property type="entry name" value="HNH_4"/>
    <property type="match status" value="1"/>
</dbReference>
<dbReference type="Proteomes" id="UP000259273">
    <property type="component" value="Unassembled WGS sequence"/>
</dbReference>
<reference evidence="2 3" key="1">
    <citation type="journal article" date="2018" name="Nat. Biotechnol.">
        <title>A standardized bacterial taxonomy based on genome phylogeny substantially revises the tree of life.</title>
        <authorList>
            <person name="Parks D.H."/>
            <person name="Chuvochina M."/>
            <person name="Waite D.W."/>
            <person name="Rinke C."/>
            <person name="Skarshewski A."/>
            <person name="Chaumeil P.A."/>
            <person name="Hugenholtz P."/>
        </authorList>
    </citation>
    <scope>NUCLEOTIDE SEQUENCE [LARGE SCALE GENOMIC DNA]</scope>
    <source>
        <strain evidence="2">UBA9158</strain>
    </source>
</reference>
<evidence type="ECO:0000313" key="3">
    <source>
        <dbReference type="Proteomes" id="UP000259273"/>
    </source>
</evidence>
<feature type="non-terminal residue" evidence="2">
    <location>
        <position position="1"/>
    </location>
</feature>
<evidence type="ECO:0000313" key="2">
    <source>
        <dbReference type="EMBL" id="HAN27788.1"/>
    </source>
</evidence>
<evidence type="ECO:0000259" key="1">
    <source>
        <dbReference type="Pfam" id="PF13395"/>
    </source>
</evidence>
<gene>
    <name evidence="2" type="ORF">DCP75_08740</name>
</gene>
<dbReference type="EMBL" id="DMND01000120">
    <property type="protein sequence ID" value="HAN27788.1"/>
    <property type="molecule type" value="Genomic_DNA"/>
</dbReference>
<comment type="caution">
    <text evidence="2">The sequence shown here is derived from an EMBL/GenBank/DDBJ whole genome shotgun (WGS) entry which is preliminary data.</text>
</comment>
<feature type="domain" description="HNH nuclease" evidence="1">
    <location>
        <begin position="64"/>
        <end position="106"/>
    </location>
</feature>
<dbReference type="AlphaFoldDB" id="A0A3C1KMU4"/>
<name>A0A3C1KMU4_9GAMM</name>
<dbReference type="InterPro" id="IPR003615">
    <property type="entry name" value="HNH_nuc"/>
</dbReference>
<sequence>WLEPGILREWAALHSQWNVSDPRAGDQQVFAWEEGRRDTSLAAGRLLDLHQQGVDVPCVWSARHVREANRLHIDHCFPWSRWFNNDLWNLLPARSDVNLAKGDKLPSALALSSAHGRILDWWDQAWLGSPYRERFLLEAAVSLPTLVEEPAPADIYQAMLHQRARLKADQQLAEWGFAR</sequence>
<dbReference type="GO" id="GO:0008168">
    <property type="term" value="F:methyltransferase activity"/>
    <property type="evidence" value="ECO:0007669"/>
    <property type="project" value="UniProtKB-KW"/>
</dbReference>
<organism evidence="2 3">
    <name type="scientific">Haliea salexigens</name>
    <dbReference type="NCBI Taxonomy" id="287487"/>
    <lineage>
        <taxon>Bacteria</taxon>
        <taxon>Pseudomonadati</taxon>
        <taxon>Pseudomonadota</taxon>
        <taxon>Gammaproteobacteria</taxon>
        <taxon>Cellvibrionales</taxon>
        <taxon>Halieaceae</taxon>
        <taxon>Haliea</taxon>
    </lineage>
</organism>
<accession>A0A3C1KMU4</accession>